<keyword evidence="3" id="KW-1185">Reference proteome</keyword>
<dbReference type="Proteomes" id="UP000639338">
    <property type="component" value="Unassembled WGS sequence"/>
</dbReference>
<sequence length="213" mass="24422">MVSTRSKSSTPSTSSSNKKVQDNSNDPDKITRRKPKRQKVKIQDIQWSVGQKKRLLSAMMKHGCSDYKAVAKEFPEFTKTAVKNMILLMIKKSKATVTNEDSHTLTGWKNTELYSEKKPMITKALKYISLFEKHPSPDECADCDFRALYGFLSNATLGRQILHSSAMTHETLWHVVESVSKEVHSLNDKEIRQYVIHDVEKISKDKNLQKTNY</sequence>
<protein>
    <submittedName>
        <fullName evidence="2">Uncharacterized protein</fullName>
    </submittedName>
</protein>
<feature type="region of interest" description="Disordered" evidence="1">
    <location>
        <begin position="1"/>
        <end position="42"/>
    </location>
</feature>
<evidence type="ECO:0000256" key="1">
    <source>
        <dbReference type="SAM" id="MobiDB-lite"/>
    </source>
</evidence>
<reference evidence="2 3" key="1">
    <citation type="submission" date="2020-08" db="EMBL/GenBank/DDBJ databases">
        <title>Aphidius gifuensis genome sequencing and assembly.</title>
        <authorList>
            <person name="Du Z."/>
        </authorList>
    </citation>
    <scope>NUCLEOTIDE SEQUENCE [LARGE SCALE GENOMIC DNA]</scope>
    <source>
        <strain evidence="2">YNYX2018</strain>
        <tissue evidence="2">Adults</tissue>
    </source>
</reference>
<accession>A0A835CRG1</accession>
<evidence type="ECO:0000313" key="2">
    <source>
        <dbReference type="EMBL" id="KAF7993272.1"/>
    </source>
</evidence>
<dbReference type="EMBL" id="JACMRX010000003">
    <property type="protein sequence ID" value="KAF7993272.1"/>
    <property type="molecule type" value="Genomic_DNA"/>
</dbReference>
<gene>
    <name evidence="2" type="ORF">HCN44_006332</name>
</gene>
<dbReference type="OrthoDB" id="8186615at2759"/>
<organism evidence="2 3">
    <name type="scientific">Aphidius gifuensis</name>
    <name type="common">Parasitoid wasp</name>
    <dbReference type="NCBI Taxonomy" id="684658"/>
    <lineage>
        <taxon>Eukaryota</taxon>
        <taxon>Metazoa</taxon>
        <taxon>Ecdysozoa</taxon>
        <taxon>Arthropoda</taxon>
        <taxon>Hexapoda</taxon>
        <taxon>Insecta</taxon>
        <taxon>Pterygota</taxon>
        <taxon>Neoptera</taxon>
        <taxon>Endopterygota</taxon>
        <taxon>Hymenoptera</taxon>
        <taxon>Apocrita</taxon>
        <taxon>Ichneumonoidea</taxon>
        <taxon>Braconidae</taxon>
        <taxon>Aphidiinae</taxon>
        <taxon>Aphidius</taxon>
    </lineage>
</organism>
<evidence type="ECO:0000313" key="3">
    <source>
        <dbReference type="Proteomes" id="UP000639338"/>
    </source>
</evidence>
<name>A0A835CRG1_APHGI</name>
<dbReference type="AlphaFoldDB" id="A0A835CRG1"/>
<feature type="compositionally biased region" description="Basic residues" evidence="1">
    <location>
        <begin position="31"/>
        <end position="40"/>
    </location>
</feature>
<proteinExistence type="predicted"/>
<feature type="compositionally biased region" description="Low complexity" evidence="1">
    <location>
        <begin position="1"/>
        <end position="18"/>
    </location>
</feature>
<comment type="caution">
    <text evidence="2">The sequence shown here is derived from an EMBL/GenBank/DDBJ whole genome shotgun (WGS) entry which is preliminary data.</text>
</comment>